<dbReference type="GO" id="GO:0005524">
    <property type="term" value="F:ATP binding"/>
    <property type="evidence" value="ECO:0007669"/>
    <property type="project" value="UniProtKB-KW"/>
</dbReference>
<evidence type="ECO:0000256" key="5">
    <source>
        <dbReference type="ARBA" id="ARBA00022741"/>
    </source>
</evidence>
<dbReference type="Pfam" id="PF07730">
    <property type="entry name" value="HisKA_3"/>
    <property type="match status" value="1"/>
</dbReference>
<evidence type="ECO:0000256" key="1">
    <source>
        <dbReference type="ARBA" id="ARBA00000085"/>
    </source>
</evidence>
<keyword evidence="8" id="KW-0902">Two-component regulatory system</keyword>
<dbReference type="InterPro" id="IPR011712">
    <property type="entry name" value="Sig_transdc_His_kin_sub3_dim/P"/>
</dbReference>
<dbReference type="PANTHER" id="PTHR24421">
    <property type="entry name" value="NITRATE/NITRITE SENSOR PROTEIN NARX-RELATED"/>
    <property type="match status" value="1"/>
</dbReference>
<dbReference type="EC" id="2.7.13.3" evidence="2"/>
<evidence type="ECO:0000256" key="2">
    <source>
        <dbReference type="ARBA" id="ARBA00012438"/>
    </source>
</evidence>
<dbReference type="InterPro" id="IPR050482">
    <property type="entry name" value="Sensor_HK_TwoCompSys"/>
</dbReference>
<evidence type="ECO:0000256" key="4">
    <source>
        <dbReference type="ARBA" id="ARBA00022679"/>
    </source>
</evidence>
<evidence type="ECO:0000256" key="7">
    <source>
        <dbReference type="ARBA" id="ARBA00022840"/>
    </source>
</evidence>
<reference evidence="11" key="1">
    <citation type="submission" date="2021-02" db="EMBL/GenBank/DDBJ databases">
        <title>Sequencing the genomes of 1000 actinobacteria strains.</title>
        <authorList>
            <person name="Klenk H.-P."/>
        </authorList>
    </citation>
    <scope>NUCLEOTIDE SEQUENCE</scope>
    <source>
        <strain evidence="11">DSM 22850</strain>
    </source>
</reference>
<dbReference type="GO" id="GO:0000155">
    <property type="term" value="F:phosphorelay sensor kinase activity"/>
    <property type="evidence" value="ECO:0007669"/>
    <property type="project" value="InterPro"/>
</dbReference>
<dbReference type="RefSeq" id="WP_209705253.1">
    <property type="nucleotide sequence ID" value="NZ_JAFIDA010000001.1"/>
</dbReference>
<feature type="transmembrane region" description="Helical" evidence="9">
    <location>
        <begin position="72"/>
        <end position="104"/>
    </location>
</feature>
<dbReference type="Gene3D" id="1.20.5.1930">
    <property type="match status" value="1"/>
</dbReference>
<evidence type="ECO:0000256" key="6">
    <source>
        <dbReference type="ARBA" id="ARBA00022777"/>
    </source>
</evidence>
<comment type="caution">
    <text evidence="11">The sequence shown here is derived from an EMBL/GenBank/DDBJ whole genome shotgun (WGS) entry which is preliminary data.</text>
</comment>
<dbReference type="PANTHER" id="PTHR24421:SF10">
    <property type="entry name" value="NITRATE_NITRITE SENSOR PROTEIN NARQ"/>
    <property type="match status" value="1"/>
</dbReference>
<name>A0A940PY72_9MICO</name>
<organism evidence="11 12">
    <name type="scientific">Leucobacter exalbidus</name>
    <dbReference type="NCBI Taxonomy" id="662960"/>
    <lineage>
        <taxon>Bacteria</taxon>
        <taxon>Bacillati</taxon>
        <taxon>Actinomycetota</taxon>
        <taxon>Actinomycetes</taxon>
        <taxon>Micrococcales</taxon>
        <taxon>Microbacteriaceae</taxon>
        <taxon>Leucobacter</taxon>
    </lineage>
</organism>
<keyword evidence="3" id="KW-0597">Phosphoprotein</keyword>
<dbReference type="Gene3D" id="3.30.565.10">
    <property type="entry name" value="Histidine kinase-like ATPase, C-terminal domain"/>
    <property type="match status" value="1"/>
</dbReference>
<keyword evidence="9" id="KW-1133">Transmembrane helix</keyword>
<feature type="transmembrane region" description="Helical" evidence="9">
    <location>
        <begin position="48"/>
        <end position="66"/>
    </location>
</feature>
<keyword evidence="9" id="KW-0812">Transmembrane</keyword>
<keyword evidence="6 11" id="KW-0418">Kinase</keyword>
<keyword evidence="5" id="KW-0547">Nucleotide-binding</keyword>
<evidence type="ECO:0000256" key="9">
    <source>
        <dbReference type="SAM" id="Phobius"/>
    </source>
</evidence>
<evidence type="ECO:0000256" key="8">
    <source>
        <dbReference type="ARBA" id="ARBA00023012"/>
    </source>
</evidence>
<proteinExistence type="predicted"/>
<dbReference type="InterPro" id="IPR036890">
    <property type="entry name" value="HATPase_C_sf"/>
</dbReference>
<dbReference type="EMBL" id="JAFIDA010000001">
    <property type="protein sequence ID" value="MBP1326321.1"/>
    <property type="molecule type" value="Genomic_DNA"/>
</dbReference>
<evidence type="ECO:0000256" key="3">
    <source>
        <dbReference type="ARBA" id="ARBA00022553"/>
    </source>
</evidence>
<accession>A0A940PY72</accession>
<keyword evidence="7" id="KW-0067">ATP-binding</keyword>
<dbReference type="GO" id="GO:0016020">
    <property type="term" value="C:membrane"/>
    <property type="evidence" value="ECO:0007669"/>
    <property type="project" value="InterPro"/>
</dbReference>
<protein>
    <recommendedName>
        <fullName evidence="2">histidine kinase</fullName>
        <ecNumber evidence="2">2.7.13.3</ecNumber>
    </recommendedName>
</protein>
<keyword evidence="12" id="KW-1185">Reference proteome</keyword>
<evidence type="ECO:0000313" key="11">
    <source>
        <dbReference type="EMBL" id="MBP1326321.1"/>
    </source>
</evidence>
<comment type="catalytic activity">
    <reaction evidence="1">
        <text>ATP + protein L-histidine = ADP + protein N-phospho-L-histidine.</text>
        <dbReference type="EC" id="2.7.13.3"/>
    </reaction>
</comment>
<keyword evidence="9" id="KW-0472">Membrane</keyword>
<dbReference type="SUPFAM" id="SSF55874">
    <property type="entry name" value="ATPase domain of HSP90 chaperone/DNA topoisomerase II/histidine kinase"/>
    <property type="match status" value="1"/>
</dbReference>
<sequence length="414" mass="44016">MIARSWEQLNAHPRTRDGVVAVLWLMLGLAILQLGMLQVWAEFAVFRTRGTVFLVALLAMAAIATMRSTRPFLALGLGAAVAAVDLSFGGSLGVVLILSDLIYAAVKYGSDRGLRIALWATLAFGVLLIVCLLVVSPAGQTVPTVVVQLGLLVVISAAWGWAVRSERARTRTALVRTHARQTTEMRERIAHDLHDLVANQIAVAGLNIEAAKLQLATATAPAAAAGSVLPANALAASLERAKHGTDAAHRELRSLITVLTASLELDAPEQHPNDPDQLTNELNSLADVLPAHRDLRWPEGDFDRTHALLAAEPAARRGVMLRVLRELLANAAKHGAGDVTVELAAEHTRISLTNEIARGSRTAPGNGHGLRASAALLEMVGGRLESRRETDSATWIATVALPGTEPTVAEEGVR</sequence>
<evidence type="ECO:0000313" key="12">
    <source>
        <dbReference type="Proteomes" id="UP000675163"/>
    </source>
</evidence>
<dbReference type="GO" id="GO:0046983">
    <property type="term" value="F:protein dimerization activity"/>
    <property type="evidence" value="ECO:0007669"/>
    <property type="project" value="InterPro"/>
</dbReference>
<dbReference type="Proteomes" id="UP000675163">
    <property type="component" value="Unassembled WGS sequence"/>
</dbReference>
<keyword evidence="4" id="KW-0808">Transferase</keyword>
<evidence type="ECO:0000259" key="10">
    <source>
        <dbReference type="Pfam" id="PF07730"/>
    </source>
</evidence>
<feature type="domain" description="Signal transduction histidine kinase subgroup 3 dimerisation and phosphoacceptor" evidence="10">
    <location>
        <begin position="186"/>
        <end position="260"/>
    </location>
</feature>
<feature type="transmembrane region" description="Helical" evidence="9">
    <location>
        <begin position="20"/>
        <end position="41"/>
    </location>
</feature>
<feature type="transmembrane region" description="Helical" evidence="9">
    <location>
        <begin position="145"/>
        <end position="163"/>
    </location>
</feature>
<gene>
    <name evidence="11" type="ORF">JOF28_001553</name>
</gene>
<feature type="transmembrane region" description="Helical" evidence="9">
    <location>
        <begin position="116"/>
        <end position="139"/>
    </location>
</feature>
<dbReference type="AlphaFoldDB" id="A0A940PY72"/>